<dbReference type="InterPro" id="IPR008963">
    <property type="entry name" value="Purple_acid_Pase-like_N"/>
</dbReference>
<gene>
    <name evidence="4" type="ORF">SAMN02927921_00526</name>
</gene>
<dbReference type="InterPro" id="IPR015914">
    <property type="entry name" value="PAPs_N"/>
</dbReference>
<dbReference type="InterPro" id="IPR004843">
    <property type="entry name" value="Calcineurin-like_PHP"/>
</dbReference>
<proteinExistence type="predicted"/>
<dbReference type="Proteomes" id="UP000182248">
    <property type="component" value="Unassembled WGS sequence"/>
</dbReference>
<accession>A0A1K1MAZ0</accession>
<dbReference type="EMBL" id="FPJE01000002">
    <property type="protein sequence ID" value="SFW20261.1"/>
    <property type="molecule type" value="Genomic_DNA"/>
</dbReference>
<dbReference type="Gene3D" id="3.60.21.10">
    <property type="match status" value="1"/>
</dbReference>
<name>A0A1K1MAZ0_9FLAO</name>
<dbReference type="InterPro" id="IPR029052">
    <property type="entry name" value="Metallo-depent_PP-like"/>
</dbReference>
<dbReference type="Gene3D" id="2.60.40.380">
    <property type="entry name" value="Purple acid phosphatase-like, N-terminal"/>
    <property type="match status" value="1"/>
</dbReference>
<dbReference type="Pfam" id="PF00149">
    <property type="entry name" value="Metallophos"/>
    <property type="match status" value="1"/>
</dbReference>
<dbReference type="GO" id="GO:0046872">
    <property type="term" value="F:metal ion binding"/>
    <property type="evidence" value="ECO:0007669"/>
    <property type="project" value="InterPro"/>
</dbReference>
<dbReference type="SUPFAM" id="SSF56300">
    <property type="entry name" value="Metallo-dependent phosphatases"/>
    <property type="match status" value="1"/>
</dbReference>
<dbReference type="GO" id="GO:0003993">
    <property type="term" value="F:acid phosphatase activity"/>
    <property type="evidence" value="ECO:0007669"/>
    <property type="project" value="InterPro"/>
</dbReference>
<dbReference type="PANTHER" id="PTHR45867:SF3">
    <property type="entry name" value="ACID PHOSPHATASE TYPE 7"/>
    <property type="match status" value="1"/>
</dbReference>
<dbReference type="RefSeq" id="WP_072315810.1">
    <property type="nucleotide sequence ID" value="NZ_FPJE01000002.1"/>
</dbReference>
<dbReference type="SUPFAM" id="SSF49363">
    <property type="entry name" value="Purple acid phosphatase, N-terminal domain"/>
    <property type="match status" value="1"/>
</dbReference>
<feature type="domain" description="Calcineurin-like phosphoesterase" evidence="2">
    <location>
        <begin position="162"/>
        <end position="328"/>
    </location>
</feature>
<reference evidence="4 5" key="1">
    <citation type="submission" date="2016-11" db="EMBL/GenBank/DDBJ databases">
        <authorList>
            <person name="Jaros S."/>
            <person name="Januszkiewicz K."/>
            <person name="Wedrychowicz H."/>
        </authorList>
    </citation>
    <scope>NUCLEOTIDE SEQUENCE [LARGE SCALE GENOMIC DNA]</scope>
    <source>
        <strain evidence="4 5">CGMCC 1.12145</strain>
    </source>
</reference>
<evidence type="ECO:0000313" key="5">
    <source>
        <dbReference type="Proteomes" id="UP000182248"/>
    </source>
</evidence>
<dbReference type="Pfam" id="PF16656">
    <property type="entry name" value="Pur_ac_phosph_N"/>
    <property type="match status" value="1"/>
</dbReference>
<sequence length="451" mass="51924">MYKIQLLFVFLVNIFCVAVNGQEFLPGPFPDRIVLTWSDDPRTSQTVNWRTDGQTRISYLEVAEADASPDFPSGAKRIQAETSFLEVDGVSANYHTVKINSVLPGTLYAYRVGQEESWSEWYHFSTAPEKDQPFSFIYFGDAQNDLKPMWSRVIRQAYSAMPEARFMLHAGDLINRTHNDREWGEWHYAGSFIHAMIPSVPTPGNHEYNRDDNGNLQLDVHWQKTFHMPSNGPEGLESSVYYLDYGNCRIISLNSQEIILDETSREKQAKWLDKVLSENKKTWTVITFHHPIFSSKEGRDNPEFRETFKPLFDKYKVDLVLQGHDHTYGRGRNLPVGVTNTDAESGTMYVVSVSGPKMYNLTTERWMDRAASNTQLYQIISIDGSTLSFEAYTATGQLYDAFDIVKGNGKKQWKERVPQNTPESTALPKHYLERLSKKEIEEYHKVYSEQD</sequence>
<evidence type="ECO:0000256" key="1">
    <source>
        <dbReference type="ARBA" id="ARBA00022729"/>
    </source>
</evidence>
<keyword evidence="5" id="KW-1185">Reference proteome</keyword>
<evidence type="ECO:0000259" key="2">
    <source>
        <dbReference type="Pfam" id="PF00149"/>
    </source>
</evidence>
<protein>
    <submittedName>
        <fullName evidence="4">Calcineurin-like phosphoesterase</fullName>
    </submittedName>
</protein>
<dbReference type="STRING" id="1150368.SAMN02927921_00526"/>
<dbReference type="PANTHER" id="PTHR45867">
    <property type="entry name" value="PURPLE ACID PHOSPHATASE"/>
    <property type="match status" value="1"/>
</dbReference>
<dbReference type="AlphaFoldDB" id="A0A1K1MAZ0"/>
<evidence type="ECO:0000313" key="4">
    <source>
        <dbReference type="EMBL" id="SFW20261.1"/>
    </source>
</evidence>
<organism evidence="4 5">
    <name type="scientific">Sinomicrobium oceani</name>
    <dbReference type="NCBI Taxonomy" id="1150368"/>
    <lineage>
        <taxon>Bacteria</taxon>
        <taxon>Pseudomonadati</taxon>
        <taxon>Bacteroidota</taxon>
        <taxon>Flavobacteriia</taxon>
        <taxon>Flavobacteriales</taxon>
        <taxon>Flavobacteriaceae</taxon>
        <taxon>Sinomicrobium</taxon>
    </lineage>
</organism>
<keyword evidence="1" id="KW-0732">Signal</keyword>
<feature type="domain" description="Purple acid phosphatase N-terminal" evidence="3">
    <location>
        <begin position="30"/>
        <end position="126"/>
    </location>
</feature>
<evidence type="ECO:0000259" key="3">
    <source>
        <dbReference type="Pfam" id="PF16656"/>
    </source>
</evidence>